<accession>A0A6J4TME2</accession>
<evidence type="ECO:0000256" key="9">
    <source>
        <dbReference type="ARBA" id="ARBA00040345"/>
    </source>
</evidence>
<comment type="similarity">
    <text evidence="8">Belongs to the glycosyltransferase 2 family. CrtQ subfamily.</text>
</comment>
<dbReference type="GO" id="GO:0005886">
    <property type="term" value="C:plasma membrane"/>
    <property type="evidence" value="ECO:0007669"/>
    <property type="project" value="UniProtKB-SubCell"/>
</dbReference>
<dbReference type="InterPro" id="IPR029044">
    <property type="entry name" value="Nucleotide-diphossugar_trans"/>
</dbReference>
<evidence type="ECO:0000313" key="11">
    <source>
        <dbReference type="EMBL" id="CAA9527291.1"/>
    </source>
</evidence>
<evidence type="ECO:0000256" key="5">
    <source>
        <dbReference type="ARBA" id="ARBA00023136"/>
    </source>
</evidence>
<keyword evidence="3" id="KW-0328">Glycosyltransferase</keyword>
<evidence type="ECO:0000256" key="6">
    <source>
        <dbReference type="ARBA" id="ARBA00037281"/>
    </source>
</evidence>
<evidence type="ECO:0000256" key="7">
    <source>
        <dbReference type="ARBA" id="ARBA00037904"/>
    </source>
</evidence>
<dbReference type="InterPro" id="IPR001173">
    <property type="entry name" value="Glyco_trans_2-like"/>
</dbReference>
<evidence type="ECO:0000256" key="8">
    <source>
        <dbReference type="ARBA" id="ARBA00038120"/>
    </source>
</evidence>
<organism evidence="11">
    <name type="scientific">uncultured Solirubrobacteraceae bacterium</name>
    <dbReference type="NCBI Taxonomy" id="1162706"/>
    <lineage>
        <taxon>Bacteria</taxon>
        <taxon>Bacillati</taxon>
        <taxon>Actinomycetota</taxon>
        <taxon>Thermoleophilia</taxon>
        <taxon>Solirubrobacterales</taxon>
        <taxon>Solirubrobacteraceae</taxon>
        <taxon>environmental samples</taxon>
    </lineage>
</organism>
<keyword evidence="5" id="KW-0472">Membrane</keyword>
<comment type="subcellular location">
    <subcellularLocation>
        <location evidence="1">Cell membrane</location>
    </subcellularLocation>
</comment>
<dbReference type="Pfam" id="PF00535">
    <property type="entry name" value="Glycos_transf_2"/>
    <property type="match status" value="1"/>
</dbReference>
<dbReference type="PANTHER" id="PTHR43646:SF2">
    <property type="entry name" value="GLYCOSYLTRANSFERASE 2-LIKE DOMAIN-CONTAINING PROTEIN"/>
    <property type="match status" value="1"/>
</dbReference>
<keyword evidence="4" id="KW-0808">Transferase</keyword>
<evidence type="ECO:0000256" key="1">
    <source>
        <dbReference type="ARBA" id="ARBA00004236"/>
    </source>
</evidence>
<dbReference type="GO" id="GO:0016757">
    <property type="term" value="F:glycosyltransferase activity"/>
    <property type="evidence" value="ECO:0007669"/>
    <property type="project" value="UniProtKB-KW"/>
</dbReference>
<evidence type="ECO:0000256" key="2">
    <source>
        <dbReference type="ARBA" id="ARBA00022475"/>
    </source>
</evidence>
<proteinExistence type="inferred from homology"/>
<evidence type="ECO:0000256" key="3">
    <source>
        <dbReference type="ARBA" id="ARBA00022676"/>
    </source>
</evidence>
<reference evidence="11" key="1">
    <citation type="submission" date="2020-02" db="EMBL/GenBank/DDBJ databases">
        <authorList>
            <person name="Meier V. D."/>
        </authorList>
    </citation>
    <scope>NUCLEOTIDE SEQUENCE</scope>
    <source>
        <strain evidence="11">AVDCRST_MAG67</strain>
    </source>
</reference>
<name>A0A6J4TME2_9ACTN</name>
<sequence>MLSVVIPATDMPATLGRCLAALERSCEPHAVEVVMAARDSGPAAARNAGVARTDGDIVVFVDADVEVHPDALRRLREALERDAGLDAVFGAYDERPAATPVVSRFRNLLHHHVHVAAAGPATTFWAGLGAIRREAFDAVGGFDAGRYPCSSIEDIELGMRLRSAGRRIALDPHARCTHLKRWTLRSMLRTDLRARGAPWVALRLERGGDGATALNLAWRHRLAAVAAVLFAGGAVSGHGRVAAVALAAMLAPNARFYALLARLGGPRLALAGVPLHLVHHLTAVASLPAGLLLWALRR</sequence>
<dbReference type="Gene3D" id="3.90.550.10">
    <property type="entry name" value="Spore Coat Polysaccharide Biosynthesis Protein SpsA, Chain A"/>
    <property type="match status" value="1"/>
</dbReference>
<protein>
    <recommendedName>
        <fullName evidence="9">4,4'-diaponeurosporenoate glycosyltransferase</fullName>
    </recommendedName>
</protein>
<evidence type="ECO:0000259" key="10">
    <source>
        <dbReference type="Pfam" id="PF00535"/>
    </source>
</evidence>
<dbReference type="PANTHER" id="PTHR43646">
    <property type="entry name" value="GLYCOSYLTRANSFERASE"/>
    <property type="match status" value="1"/>
</dbReference>
<comment type="function">
    <text evidence="6">Catalyzes the glycosylation of 4,4'-diaponeurosporenoate, i.e. the esterification of glucose at the C1'' position with the carboxyl group of 4,4'-diaponeurosporenic acid, to form glycosyl-4,4'-diaponeurosporenoate. This is a step in the biosynthesis of staphyloxanthin, an orange pigment present in most staphylococci strains.</text>
</comment>
<gene>
    <name evidence="11" type="ORF">AVDCRST_MAG67-3780</name>
</gene>
<comment type="pathway">
    <text evidence="7">Carotenoid biosynthesis; staphyloxanthin biosynthesis; staphyloxanthin from farnesyl diphosphate: step 4/5.</text>
</comment>
<evidence type="ECO:0000256" key="4">
    <source>
        <dbReference type="ARBA" id="ARBA00022679"/>
    </source>
</evidence>
<keyword evidence="2" id="KW-1003">Cell membrane</keyword>
<dbReference type="SUPFAM" id="SSF53448">
    <property type="entry name" value="Nucleotide-diphospho-sugar transferases"/>
    <property type="match status" value="1"/>
</dbReference>
<dbReference type="AlphaFoldDB" id="A0A6J4TME2"/>
<dbReference type="EMBL" id="CADCVQ010000158">
    <property type="protein sequence ID" value="CAA9527291.1"/>
    <property type="molecule type" value="Genomic_DNA"/>
</dbReference>
<feature type="domain" description="Glycosyltransferase 2-like" evidence="10">
    <location>
        <begin position="28"/>
        <end position="138"/>
    </location>
</feature>